<dbReference type="GO" id="GO:0009279">
    <property type="term" value="C:cell outer membrane"/>
    <property type="evidence" value="ECO:0007669"/>
    <property type="project" value="UniProtKB-SubCell"/>
</dbReference>
<comment type="caution">
    <text evidence="14">The sequence shown here is derived from an EMBL/GenBank/DDBJ whole genome shotgun (WGS) entry which is preliminary data.</text>
</comment>
<keyword evidence="9" id="KW-0998">Cell outer membrane</keyword>
<dbReference type="Pfam" id="PF00593">
    <property type="entry name" value="TonB_dep_Rec_b-barrel"/>
    <property type="match status" value="1"/>
</dbReference>
<comment type="subcellular location">
    <subcellularLocation>
        <location evidence="1">Cell outer membrane</location>
        <topology evidence="1">Multi-pass membrane protein</topology>
    </subcellularLocation>
</comment>
<evidence type="ECO:0000256" key="6">
    <source>
        <dbReference type="ARBA" id="ARBA00023077"/>
    </source>
</evidence>
<gene>
    <name evidence="14" type="ORF">B5G41_04480</name>
    <name evidence="12" type="ORF">F2Y10_12145</name>
    <name evidence="13" type="ORF">NE651_14140</name>
</gene>
<feature type="chain" id="PRO_5044063424" evidence="10">
    <location>
        <begin position="22"/>
        <end position="778"/>
    </location>
</feature>
<keyword evidence="3" id="KW-1134">Transmembrane beta strand</keyword>
<dbReference type="RefSeq" id="WP_018695037.1">
    <property type="nucleotide sequence ID" value="NZ_AP025562.1"/>
</dbReference>
<dbReference type="Gene3D" id="2.60.40.1120">
    <property type="entry name" value="Carboxypeptidase-like, regulatory domain"/>
    <property type="match status" value="1"/>
</dbReference>
<evidence type="ECO:0000313" key="14">
    <source>
        <dbReference type="EMBL" id="OUN04568.1"/>
    </source>
</evidence>
<evidence type="ECO:0000259" key="11">
    <source>
        <dbReference type="Pfam" id="PF00593"/>
    </source>
</evidence>
<dbReference type="EMBL" id="NFHB01000002">
    <property type="protein sequence ID" value="OUN04568.1"/>
    <property type="molecule type" value="Genomic_DNA"/>
</dbReference>
<dbReference type="GO" id="GO:0044718">
    <property type="term" value="P:siderophore transmembrane transport"/>
    <property type="evidence" value="ECO:0007669"/>
    <property type="project" value="TreeGrafter"/>
</dbReference>
<dbReference type="SUPFAM" id="SSF49464">
    <property type="entry name" value="Carboxypeptidase regulatory domain-like"/>
    <property type="match status" value="1"/>
</dbReference>
<evidence type="ECO:0000256" key="1">
    <source>
        <dbReference type="ARBA" id="ARBA00004571"/>
    </source>
</evidence>
<reference evidence="12 16" key="3">
    <citation type="journal article" date="2019" name="Nat. Med.">
        <title>A library of human gut bacterial isolates paired with longitudinal multiomics data enables mechanistic microbiome research.</title>
        <authorList>
            <person name="Poyet M."/>
            <person name="Groussin M."/>
            <person name="Gibbons S.M."/>
            <person name="Avila-Pacheco J."/>
            <person name="Jiang X."/>
            <person name="Kearney S.M."/>
            <person name="Perrotta A.R."/>
            <person name="Berdy B."/>
            <person name="Zhao S."/>
            <person name="Lieberman T.D."/>
            <person name="Swanson P.K."/>
            <person name="Smith M."/>
            <person name="Roesemann S."/>
            <person name="Alexander J.E."/>
            <person name="Rich S.A."/>
            <person name="Livny J."/>
            <person name="Vlamakis H."/>
            <person name="Clish C."/>
            <person name="Bullock K."/>
            <person name="Deik A."/>
            <person name="Scott J."/>
            <person name="Pierce K.A."/>
            <person name="Xavier R.J."/>
            <person name="Alm E.J."/>
        </authorList>
    </citation>
    <scope>NUCLEOTIDE SEQUENCE [LARGE SCALE GENOMIC DNA]</scope>
    <source>
        <strain evidence="12 16">BIOML-A266</strain>
    </source>
</reference>
<dbReference type="GO" id="GO:0015344">
    <property type="term" value="F:siderophore uptake transmembrane transporter activity"/>
    <property type="evidence" value="ECO:0007669"/>
    <property type="project" value="TreeGrafter"/>
</dbReference>
<evidence type="ECO:0000256" key="3">
    <source>
        <dbReference type="ARBA" id="ARBA00022452"/>
    </source>
</evidence>
<keyword evidence="8 12" id="KW-0675">Receptor</keyword>
<name>A0A1Y3R1Z0_9BACT</name>
<sequence length="778" mass="87288">MKINKIILSVSSLAVCGTLCAQDLRGVVRDADNQPLVGASVYWEGTTIGASTDAQGAFLLHRVKGYDNLVASYLGYVNDTLRVAGGAERIEFTLASEGVALEDVVVEGNLSGNFVKRDGIVKGEMISFAGLCKMACCNLAESFENSASVTVGYSDAISGARQIKMLGLAGTYTQILDENRPIMRGLSAPYGLSYTPGMWLNSIQVSKGVASVTAGHEAITGQINLEHRKPTDDERLFVNLYLDDELRPEANISTAFPVTKDKKLSSVILLHGSMDTDVRKMDHNDDGFRDLPISDQINVANKWLYAADNGTQIRWGWKFVQENRLGGMLDYKNSMRDEMEKNWDWKETGADMPLYGSKIRNRGANGYFKIGMPVGPSVYDADEQDEMRSNLAFVADFDHFNENAYFGLNDYRGNENTLSLNLMYNHYFTYRSSLIVGAQGHLQYYRESFANNTPWIAAAPATLYDFDRNEQEVGAYAEYTYSIKDKFSVVAGIRGDYNAFYDKFFVTPRGHIRWNITPSTTLRGSAGLGYRSTNVITDNIGMLATGRQIVIPDFDGFNRLEKALTVGGSLTQTFGLVSPGDATLSFDYFRTQFYNSVIADQEYSADQIVLYNSDKRSYTDTYQIDFSWTPVERLDIFATFRYTDSEMTIDRPDGKTARVERPLVSQYKTLLNIQYATKFRRWVFDATAQLNGPARIPTQTGDLADDKYSPRYPMFFAQISRKVGKFDIYAGCENIADYRQHDPILNADNPYSTGFNSMNVWGPLMGRKFYIGLRFNLY</sequence>
<keyword evidence="5 10" id="KW-0732">Signal</keyword>
<protein>
    <submittedName>
        <fullName evidence="12">TonB-dependent receptor</fullName>
    </submittedName>
</protein>
<dbReference type="Pfam" id="PF13715">
    <property type="entry name" value="CarbopepD_reg_2"/>
    <property type="match status" value="1"/>
</dbReference>
<proteinExistence type="predicted"/>
<dbReference type="AlphaFoldDB" id="A0A1Y3R1Z0"/>
<accession>A0A1Y3R1Z0</accession>
<dbReference type="InterPro" id="IPR036942">
    <property type="entry name" value="Beta-barrel_TonB_sf"/>
</dbReference>
<dbReference type="Gene3D" id="2.170.130.10">
    <property type="entry name" value="TonB-dependent receptor, plug domain"/>
    <property type="match status" value="1"/>
</dbReference>
<reference evidence="13" key="4">
    <citation type="submission" date="2022-06" db="EMBL/GenBank/DDBJ databases">
        <title>Isolation of gut microbiota from human fecal samples.</title>
        <authorList>
            <person name="Pamer E.G."/>
            <person name="Barat B."/>
            <person name="Waligurski E."/>
            <person name="Medina S."/>
            <person name="Paddock L."/>
            <person name="Mostad J."/>
        </authorList>
    </citation>
    <scope>NUCLEOTIDE SEQUENCE</scope>
    <source>
        <strain evidence="13">DFI.6.22</strain>
    </source>
</reference>
<evidence type="ECO:0000313" key="16">
    <source>
        <dbReference type="Proteomes" id="UP000322940"/>
    </source>
</evidence>
<dbReference type="OrthoDB" id="1109239at2"/>
<keyword evidence="6" id="KW-0798">TonB box</keyword>
<evidence type="ECO:0000313" key="13">
    <source>
        <dbReference type="EMBL" id="MCQ5084023.1"/>
    </source>
</evidence>
<evidence type="ECO:0000256" key="8">
    <source>
        <dbReference type="ARBA" id="ARBA00023170"/>
    </source>
</evidence>
<dbReference type="InterPro" id="IPR039426">
    <property type="entry name" value="TonB-dep_rcpt-like"/>
</dbReference>
<evidence type="ECO:0000256" key="9">
    <source>
        <dbReference type="ARBA" id="ARBA00023237"/>
    </source>
</evidence>
<feature type="domain" description="TonB-dependent receptor-like beta-barrel" evidence="11">
    <location>
        <begin position="379"/>
        <end position="716"/>
    </location>
</feature>
<dbReference type="EMBL" id="VVXH01000013">
    <property type="protein sequence ID" value="KAA2376839.1"/>
    <property type="molecule type" value="Genomic_DNA"/>
</dbReference>
<evidence type="ECO:0000256" key="7">
    <source>
        <dbReference type="ARBA" id="ARBA00023136"/>
    </source>
</evidence>
<evidence type="ECO:0000256" key="4">
    <source>
        <dbReference type="ARBA" id="ARBA00022692"/>
    </source>
</evidence>
<dbReference type="InterPro" id="IPR000531">
    <property type="entry name" value="Beta-barrel_TonB"/>
</dbReference>
<evidence type="ECO:0000256" key="10">
    <source>
        <dbReference type="SAM" id="SignalP"/>
    </source>
</evidence>
<reference evidence="15" key="1">
    <citation type="submission" date="2017-04" db="EMBL/GenBank/DDBJ databases">
        <title>Function of individual gut microbiota members based on whole genome sequencing of pure cultures obtained from chicken caecum.</title>
        <authorList>
            <person name="Medvecky M."/>
            <person name="Cejkova D."/>
            <person name="Polansky O."/>
            <person name="Karasova D."/>
            <person name="Kubasova T."/>
            <person name="Cizek A."/>
            <person name="Rychlik I."/>
        </authorList>
    </citation>
    <scope>NUCLEOTIDE SEQUENCE [LARGE SCALE GENOMIC DNA]</scope>
    <source>
        <strain evidence="15">An90</strain>
    </source>
</reference>
<reference evidence="14" key="2">
    <citation type="journal article" date="2018" name="BMC Genomics">
        <title>Whole genome sequencing and function prediction of 133 gut anaerobes isolated from chicken caecum in pure cultures.</title>
        <authorList>
            <person name="Medvecky M."/>
            <person name="Cejkova D."/>
            <person name="Polansky O."/>
            <person name="Karasova D."/>
            <person name="Kubasova T."/>
            <person name="Cizek A."/>
            <person name="Rychlik I."/>
        </authorList>
    </citation>
    <scope>NUCLEOTIDE SEQUENCE</scope>
    <source>
        <strain evidence="14">An90</strain>
    </source>
</reference>
<evidence type="ECO:0000313" key="12">
    <source>
        <dbReference type="EMBL" id="KAA2376839.1"/>
    </source>
</evidence>
<dbReference type="SUPFAM" id="SSF56935">
    <property type="entry name" value="Porins"/>
    <property type="match status" value="1"/>
</dbReference>
<organism evidence="14 15">
    <name type="scientific">Alistipes onderdonkii</name>
    <dbReference type="NCBI Taxonomy" id="328813"/>
    <lineage>
        <taxon>Bacteria</taxon>
        <taxon>Pseudomonadati</taxon>
        <taxon>Bacteroidota</taxon>
        <taxon>Bacteroidia</taxon>
        <taxon>Bacteroidales</taxon>
        <taxon>Rikenellaceae</taxon>
        <taxon>Alistipes</taxon>
    </lineage>
</organism>
<dbReference type="Proteomes" id="UP001205035">
    <property type="component" value="Unassembled WGS sequence"/>
</dbReference>
<dbReference type="InterPro" id="IPR008969">
    <property type="entry name" value="CarboxyPept-like_regulatory"/>
</dbReference>
<dbReference type="Gene3D" id="2.40.170.20">
    <property type="entry name" value="TonB-dependent receptor, beta-barrel domain"/>
    <property type="match status" value="1"/>
</dbReference>
<keyword evidence="4" id="KW-0812">Transmembrane</keyword>
<evidence type="ECO:0000313" key="15">
    <source>
        <dbReference type="Proteomes" id="UP000195772"/>
    </source>
</evidence>
<dbReference type="Proteomes" id="UP000322940">
    <property type="component" value="Unassembled WGS sequence"/>
</dbReference>
<dbReference type="EMBL" id="JANGBQ010000028">
    <property type="protein sequence ID" value="MCQ5084023.1"/>
    <property type="molecule type" value="Genomic_DNA"/>
</dbReference>
<evidence type="ECO:0000256" key="5">
    <source>
        <dbReference type="ARBA" id="ARBA00022729"/>
    </source>
</evidence>
<evidence type="ECO:0000256" key="2">
    <source>
        <dbReference type="ARBA" id="ARBA00022448"/>
    </source>
</evidence>
<keyword evidence="7" id="KW-0472">Membrane</keyword>
<dbReference type="PANTHER" id="PTHR30069">
    <property type="entry name" value="TONB-DEPENDENT OUTER MEMBRANE RECEPTOR"/>
    <property type="match status" value="1"/>
</dbReference>
<keyword evidence="2" id="KW-0813">Transport</keyword>
<dbReference type="InterPro" id="IPR037066">
    <property type="entry name" value="Plug_dom_sf"/>
</dbReference>
<dbReference type="eggNOG" id="COG4771">
    <property type="taxonomic scope" value="Bacteria"/>
</dbReference>
<feature type="signal peptide" evidence="10">
    <location>
        <begin position="1"/>
        <end position="21"/>
    </location>
</feature>
<dbReference type="PANTHER" id="PTHR30069:SF29">
    <property type="entry name" value="HEMOGLOBIN AND HEMOGLOBIN-HAPTOGLOBIN-BINDING PROTEIN 1-RELATED"/>
    <property type="match status" value="1"/>
</dbReference>
<dbReference type="Proteomes" id="UP000195772">
    <property type="component" value="Unassembled WGS sequence"/>
</dbReference>